<dbReference type="Pfam" id="PF00296">
    <property type="entry name" value="Bac_luciferase"/>
    <property type="match status" value="1"/>
</dbReference>
<dbReference type="RefSeq" id="WP_110450503.1">
    <property type="nucleotide sequence ID" value="NZ_CP029479.1"/>
</dbReference>
<dbReference type="SUPFAM" id="SSF51679">
    <property type="entry name" value="Bacterial luciferase-like"/>
    <property type="match status" value="1"/>
</dbReference>
<comment type="similarity">
    <text evidence="1">To bacterial alkanal monooxygenase alpha and beta chains.</text>
</comment>
<dbReference type="PANTHER" id="PTHR30137:SF6">
    <property type="entry name" value="LUCIFERASE-LIKE MONOOXYGENASE"/>
    <property type="match status" value="1"/>
</dbReference>
<dbReference type="InterPro" id="IPR011251">
    <property type="entry name" value="Luciferase-like_dom"/>
</dbReference>
<dbReference type="EMBL" id="CP029479">
    <property type="protein sequence ID" value="AWM77936.1"/>
    <property type="molecule type" value="Genomic_DNA"/>
</dbReference>
<keyword evidence="4" id="KW-1185">Reference proteome</keyword>
<evidence type="ECO:0000313" key="4">
    <source>
        <dbReference type="Proteomes" id="UP000247763"/>
    </source>
</evidence>
<dbReference type="GO" id="GO:0016705">
    <property type="term" value="F:oxidoreductase activity, acting on paired donors, with incorporation or reduction of molecular oxygen"/>
    <property type="evidence" value="ECO:0007669"/>
    <property type="project" value="InterPro"/>
</dbReference>
<dbReference type="OrthoDB" id="9780518at2"/>
<organism evidence="3 4">
    <name type="scientific">Phenylobacterium parvum</name>
    <dbReference type="NCBI Taxonomy" id="2201350"/>
    <lineage>
        <taxon>Bacteria</taxon>
        <taxon>Pseudomonadati</taxon>
        <taxon>Pseudomonadota</taxon>
        <taxon>Alphaproteobacteria</taxon>
        <taxon>Caulobacterales</taxon>
        <taxon>Caulobacteraceae</taxon>
        <taxon>Phenylobacterium</taxon>
    </lineage>
</organism>
<dbReference type="InterPro" id="IPR036661">
    <property type="entry name" value="Luciferase-like_sf"/>
</dbReference>
<dbReference type="NCBIfam" id="TIGR03558">
    <property type="entry name" value="oxido_grp_1"/>
    <property type="match status" value="1"/>
</dbReference>
<evidence type="ECO:0000256" key="1">
    <source>
        <dbReference type="ARBA" id="ARBA00007789"/>
    </source>
</evidence>
<dbReference type="InterPro" id="IPR050766">
    <property type="entry name" value="Bact_Lucif_Oxidored"/>
</dbReference>
<dbReference type="Proteomes" id="UP000247763">
    <property type="component" value="Chromosome"/>
</dbReference>
<dbReference type="GO" id="GO:0005829">
    <property type="term" value="C:cytosol"/>
    <property type="evidence" value="ECO:0007669"/>
    <property type="project" value="TreeGrafter"/>
</dbReference>
<protein>
    <recommendedName>
        <fullName evidence="2">Luciferase-like domain-containing protein</fullName>
    </recommendedName>
</protein>
<proteinExistence type="predicted"/>
<dbReference type="PANTHER" id="PTHR30137">
    <property type="entry name" value="LUCIFERASE-LIKE MONOOXYGENASE"/>
    <property type="match status" value="1"/>
</dbReference>
<reference evidence="4" key="1">
    <citation type="submission" date="2018-05" db="EMBL/GenBank/DDBJ databases">
        <title>Genome sequencing of Phenylobacterium sp. HYN0004.</title>
        <authorList>
            <person name="Yi H."/>
            <person name="Baek C."/>
        </authorList>
    </citation>
    <scope>NUCLEOTIDE SEQUENCE [LARGE SCALE GENOMIC DNA]</scope>
    <source>
        <strain evidence="4">HYN0004</strain>
    </source>
</reference>
<dbReference type="KEGG" id="phb:HYN04_09300"/>
<feature type="domain" description="Luciferase-like" evidence="2">
    <location>
        <begin position="5"/>
        <end position="313"/>
    </location>
</feature>
<evidence type="ECO:0000313" key="3">
    <source>
        <dbReference type="EMBL" id="AWM77936.1"/>
    </source>
</evidence>
<name>A0A2Z3HUW3_9CAUL</name>
<evidence type="ECO:0000259" key="2">
    <source>
        <dbReference type="Pfam" id="PF00296"/>
    </source>
</evidence>
<dbReference type="InterPro" id="IPR019949">
    <property type="entry name" value="CmoO-like"/>
</dbReference>
<sequence length="337" mass="35110">MKARLSVLDLSPVGGEATQAEAMRETIAVAQAAERLGYDRFWVAEHHNMRSLASASPEILMAALTQATKTIRLGSGGVMLVNYSPLKVAEVFMALEALAPGRIDLGVGRALGTDGRTGGALRSAGSEAFPQYFALLNAWLLDAGGVEPITEAHPARGIHASPSGPSHPDLFLLCSSPETADFAGRAGVGMVFAEFIARADGGPAVSAYRAAFTPSAFREQGWAAVATIALAAETAEAAERLAAPMRASALAGLDGPGADGERPRFPRIEDALAFLEARRDDPRLAGVIARAIVGDPETVRRGLAQKAEATGADELFVMAVGPDLDSRVRSLELIKGG</sequence>
<accession>A0A2Z3HUW3</accession>
<dbReference type="CDD" id="cd00347">
    <property type="entry name" value="Flavin_utilizing_monoxygenases"/>
    <property type="match status" value="1"/>
</dbReference>
<gene>
    <name evidence="3" type="ORF">HYN04_09300</name>
</gene>
<dbReference type="Gene3D" id="3.20.20.30">
    <property type="entry name" value="Luciferase-like domain"/>
    <property type="match status" value="1"/>
</dbReference>
<dbReference type="AlphaFoldDB" id="A0A2Z3HUW3"/>